<evidence type="ECO:0000313" key="1">
    <source>
        <dbReference type="EMBL" id="ATW59045.1"/>
    </source>
</evidence>
<dbReference type="EMBL" id="MG198783">
    <property type="protein sequence ID" value="ATW59045.1"/>
    <property type="molecule type" value="Genomic_DNA"/>
</dbReference>
<dbReference type="Proteomes" id="UP000240384">
    <property type="component" value="Segment"/>
</dbReference>
<protein>
    <submittedName>
        <fullName evidence="1">Uncharacterized protein</fullName>
    </submittedName>
</protein>
<sequence>MSKTRTKADIQADLTELTDALRPHLEELVDILTVMDGSESVHPELREQLEDGVRALLREAYETTSRSELFSLERVRQTGDTYRDLAEALA</sequence>
<organism evidence="1 2">
    <name type="scientific">Gordonia phage Mahdia</name>
    <dbReference type="NCBI Taxonomy" id="2047873"/>
    <lineage>
        <taxon>Viruses</taxon>
        <taxon>Duplodnaviria</taxon>
        <taxon>Heunggongvirae</taxon>
        <taxon>Uroviricota</taxon>
        <taxon>Caudoviricetes</taxon>
        <taxon>Gustavvirus</taxon>
        <taxon>Gustavvirus mahdia</taxon>
    </lineage>
</organism>
<accession>A0A2H4P9Y6</accession>
<evidence type="ECO:0000313" key="2">
    <source>
        <dbReference type="Proteomes" id="UP000240384"/>
    </source>
</evidence>
<reference evidence="2" key="1">
    <citation type="submission" date="2017-10" db="EMBL/GenBank/DDBJ databases">
        <authorList>
            <person name="Banno H."/>
            <person name="Chua N.-H."/>
        </authorList>
    </citation>
    <scope>NUCLEOTIDE SEQUENCE [LARGE SCALE GENOMIC DNA]</scope>
</reference>
<gene>
    <name evidence="1" type="ORF">PBI_MAHDIA_46</name>
</gene>
<proteinExistence type="predicted"/>
<name>A0A2H4P9Y6_9CAUD</name>
<keyword evidence="2" id="KW-1185">Reference proteome</keyword>